<dbReference type="EC" id="2.7.13.3" evidence="2"/>
<reference evidence="6 7" key="1">
    <citation type="submission" date="2014-04" db="EMBL/GenBank/DDBJ databases">
        <title>Genome assembly of Hyalangium minutum DSM 14724.</title>
        <authorList>
            <person name="Sharma G."/>
            <person name="Subramanian S."/>
        </authorList>
    </citation>
    <scope>NUCLEOTIDE SEQUENCE [LARGE SCALE GENOMIC DNA]</scope>
    <source>
        <strain evidence="6 7">DSM 14724</strain>
    </source>
</reference>
<dbReference type="Gene3D" id="1.10.287.130">
    <property type="match status" value="1"/>
</dbReference>
<evidence type="ECO:0000256" key="4">
    <source>
        <dbReference type="SAM" id="Coils"/>
    </source>
</evidence>
<gene>
    <name evidence="6" type="ORF">DB31_5745</name>
</gene>
<comment type="caution">
    <text evidence="6">The sequence shown here is derived from an EMBL/GenBank/DDBJ whole genome shotgun (WGS) entry which is preliminary data.</text>
</comment>
<evidence type="ECO:0000313" key="7">
    <source>
        <dbReference type="Proteomes" id="UP000028725"/>
    </source>
</evidence>
<dbReference type="SUPFAM" id="SSF55874">
    <property type="entry name" value="ATPase domain of HSP90 chaperone/DNA topoisomerase II/histidine kinase"/>
    <property type="match status" value="1"/>
</dbReference>
<dbReference type="GO" id="GO:0000155">
    <property type="term" value="F:phosphorelay sensor kinase activity"/>
    <property type="evidence" value="ECO:0007669"/>
    <property type="project" value="InterPro"/>
</dbReference>
<dbReference type="STRING" id="394096.DB31_5745"/>
<dbReference type="Gene3D" id="3.30.565.10">
    <property type="entry name" value="Histidine kinase-like ATPase, C-terminal domain"/>
    <property type="match status" value="1"/>
</dbReference>
<dbReference type="PROSITE" id="PS50109">
    <property type="entry name" value="HIS_KIN"/>
    <property type="match status" value="1"/>
</dbReference>
<dbReference type="InterPro" id="IPR003018">
    <property type="entry name" value="GAF"/>
</dbReference>
<dbReference type="SMART" id="SM00065">
    <property type="entry name" value="GAF"/>
    <property type="match status" value="1"/>
</dbReference>
<dbReference type="PANTHER" id="PTHR43065">
    <property type="entry name" value="SENSOR HISTIDINE KINASE"/>
    <property type="match status" value="1"/>
</dbReference>
<name>A0A085WSP0_9BACT</name>
<sequence>MTLTSEQALLAHQHLLKAMTEVQTAFAQGHPAPRLFDLLLGAALELTGSEHGFVGKVVSTPGGPPTLTVHELQNKEGLTFSDLQSLCTDVLTSGLPVVFPLPDLEPLHGTAPERPEPLRSFLGLPLHSSEGLVGLMVLANRPGGYDDSHLALLQPLQATCCAVLLGLRQEQRQRETEDELRQAQERLLATERMASLGTLTAGVAHEINNPLAYMLSNLNYVSEELHSMVKSGERLTGARAQDVLEALGETLSGSMRVRDIVKDLRLFSRAPREQQGPMDLHALLDSCVNIVWGELKHKGRLVKDYGDVPPLNGNESRLAQVFLNLIVNAVQALPPRACEASKIRISTRHEDGLVMVAIHDTGTGIREEHLGRLFEPFFTTKPAGEGTGLGLSICQSIIKAMGGRISVESQVGQGSTFRVFLPVGTGTLMLYGSAA</sequence>
<dbReference type="RefSeq" id="WP_052419860.1">
    <property type="nucleotide sequence ID" value="NZ_JMCB01000003.1"/>
</dbReference>
<dbReference type="InterPro" id="IPR004358">
    <property type="entry name" value="Sig_transdc_His_kin-like_C"/>
</dbReference>
<dbReference type="Pfam" id="PF02518">
    <property type="entry name" value="HATPase_c"/>
    <property type="match status" value="1"/>
</dbReference>
<comment type="catalytic activity">
    <reaction evidence="1">
        <text>ATP + protein L-histidine = ADP + protein N-phospho-L-histidine.</text>
        <dbReference type="EC" id="2.7.13.3"/>
    </reaction>
</comment>
<dbReference type="EMBL" id="JMCB01000003">
    <property type="protein sequence ID" value="KFE70703.1"/>
    <property type="molecule type" value="Genomic_DNA"/>
</dbReference>
<dbReference type="Proteomes" id="UP000028725">
    <property type="component" value="Unassembled WGS sequence"/>
</dbReference>
<feature type="domain" description="Histidine kinase" evidence="5">
    <location>
        <begin position="202"/>
        <end position="425"/>
    </location>
</feature>
<evidence type="ECO:0000256" key="1">
    <source>
        <dbReference type="ARBA" id="ARBA00000085"/>
    </source>
</evidence>
<accession>A0A085WSP0</accession>
<dbReference type="PANTHER" id="PTHR43065:SF50">
    <property type="entry name" value="HISTIDINE KINASE"/>
    <property type="match status" value="1"/>
</dbReference>
<evidence type="ECO:0000256" key="3">
    <source>
        <dbReference type="ARBA" id="ARBA00022553"/>
    </source>
</evidence>
<evidence type="ECO:0000259" key="5">
    <source>
        <dbReference type="PROSITE" id="PS50109"/>
    </source>
</evidence>
<dbReference type="AlphaFoldDB" id="A0A085WSP0"/>
<dbReference type="SUPFAM" id="SSF55781">
    <property type="entry name" value="GAF domain-like"/>
    <property type="match status" value="1"/>
</dbReference>
<dbReference type="OrthoDB" id="9757990at2"/>
<evidence type="ECO:0000256" key="2">
    <source>
        <dbReference type="ARBA" id="ARBA00012438"/>
    </source>
</evidence>
<dbReference type="InterPro" id="IPR003661">
    <property type="entry name" value="HisK_dim/P_dom"/>
</dbReference>
<dbReference type="Gene3D" id="3.30.450.40">
    <property type="match status" value="1"/>
</dbReference>
<dbReference type="PRINTS" id="PR00344">
    <property type="entry name" value="BCTRLSENSOR"/>
</dbReference>
<organism evidence="6 7">
    <name type="scientific">Hyalangium minutum</name>
    <dbReference type="NCBI Taxonomy" id="394096"/>
    <lineage>
        <taxon>Bacteria</taxon>
        <taxon>Pseudomonadati</taxon>
        <taxon>Myxococcota</taxon>
        <taxon>Myxococcia</taxon>
        <taxon>Myxococcales</taxon>
        <taxon>Cystobacterineae</taxon>
        <taxon>Archangiaceae</taxon>
        <taxon>Hyalangium</taxon>
    </lineage>
</organism>
<proteinExistence type="predicted"/>
<keyword evidence="4" id="KW-0175">Coiled coil</keyword>
<feature type="coiled-coil region" evidence="4">
    <location>
        <begin position="166"/>
        <end position="193"/>
    </location>
</feature>
<dbReference type="InterPro" id="IPR005467">
    <property type="entry name" value="His_kinase_dom"/>
</dbReference>
<dbReference type="SUPFAM" id="SSF47384">
    <property type="entry name" value="Homodimeric domain of signal transducing histidine kinase"/>
    <property type="match status" value="1"/>
</dbReference>
<dbReference type="InterPro" id="IPR036097">
    <property type="entry name" value="HisK_dim/P_sf"/>
</dbReference>
<keyword evidence="3" id="KW-0597">Phosphoprotein</keyword>
<dbReference type="InterPro" id="IPR036890">
    <property type="entry name" value="HATPase_C_sf"/>
</dbReference>
<dbReference type="SMART" id="SM00388">
    <property type="entry name" value="HisKA"/>
    <property type="match status" value="1"/>
</dbReference>
<evidence type="ECO:0000313" key="6">
    <source>
        <dbReference type="EMBL" id="KFE70703.1"/>
    </source>
</evidence>
<dbReference type="SMART" id="SM00387">
    <property type="entry name" value="HATPase_c"/>
    <property type="match status" value="1"/>
</dbReference>
<dbReference type="InterPro" id="IPR029016">
    <property type="entry name" value="GAF-like_dom_sf"/>
</dbReference>
<protein>
    <recommendedName>
        <fullName evidence="2">histidine kinase</fullName>
        <ecNumber evidence="2">2.7.13.3</ecNumber>
    </recommendedName>
</protein>
<dbReference type="Pfam" id="PF13185">
    <property type="entry name" value="GAF_2"/>
    <property type="match status" value="1"/>
</dbReference>
<dbReference type="CDD" id="cd00082">
    <property type="entry name" value="HisKA"/>
    <property type="match status" value="1"/>
</dbReference>
<keyword evidence="7" id="KW-1185">Reference proteome</keyword>
<dbReference type="InterPro" id="IPR003594">
    <property type="entry name" value="HATPase_dom"/>
</dbReference>